<evidence type="ECO:0000256" key="5">
    <source>
        <dbReference type="ARBA" id="ARBA00022729"/>
    </source>
</evidence>
<name>A0A377XD96_KLEPN</name>
<evidence type="ECO:0000256" key="3">
    <source>
        <dbReference type="ARBA" id="ARBA00022448"/>
    </source>
</evidence>
<proteinExistence type="inferred from homology"/>
<dbReference type="AlphaFoldDB" id="A0A377XD96"/>
<organism evidence="7 8">
    <name type="scientific">Klebsiella pneumoniae</name>
    <dbReference type="NCBI Taxonomy" id="573"/>
    <lineage>
        <taxon>Bacteria</taxon>
        <taxon>Pseudomonadati</taxon>
        <taxon>Pseudomonadota</taxon>
        <taxon>Gammaproteobacteria</taxon>
        <taxon>Enterobacterales</taxon>
        <taxon>Enterobacteriaceae</taxon>
        <taxon>Klebsiella/Raoultella group</taxon>
        <taxon>Klebsiella</taxon>
        <taxon>Klebsiella pneumoniae complex</taxon>
    </lineage>
</organism>
<dbReference type="PANTHER" id="PTHR42953">
    <property type="entry name" value="HIGH-AFFINITY ZINC UPTAKE SYSTEM PROTEIN ZNUA-RELATED"/>
    <property type="match status" value="1"/>
</dbReference>
<dbReference type="InterPro" id="IPR006129">
    <property type="entry name" value="AdhesinB"/>
</dbReference>
<evidence type="ECO:0000256" key="4">
    <source>
        <dbReference type="ARBA" id="ARBA00022723"/>
    </source>
</evidence>
<comment type="similarity">
    <text evidence="2 6">Belongs to the bacterial solute-binding protein 9 family.</text>
</comment>
<gene>
    <name evidence="7" type="ORF">NCTC5047_02095</name>
</gene>
<dbReference type="InterPro" id="IPR050492">
    <property type="entry name" value="Bact_metal-bind_prot9"/>
</dbReference>
<evidence type="ECO:0000256" key="1">
    <source>
        <dbReference type="ARBA" id="ARBA00004196"/>
    </source>
</evidence>
<dbReference type="PANTHER" id="PTHR42953:SF1">
    <property type="entry name" value="METAL-BINDING PROTEIN HI_0362-RELATED"/>
    <property type="match status" value="1"/>
</dbReference>
<dbReference type="GO" id="GO:0046872">
    <property type="term" value="F:metal ion binding"/>
    <property type="evidence" value="ECO:0007669"/>
    <property type="project" value="UniProtKB-KW"/>
</dbReference>
<evidence type="ECO:0000313" key="8">
    <source>
        <dbReference type="Proteomes" id="UP000254340"/>
    </source>
</evidence>
<dbReference type="SUPFAM" id="SSF53807">
    <property type="entry name" value="Helical backbone' metal receptor"/>
    <property type="match status" value="1"/>
</dbReference>
<dbReference type="PRINTS" id="PR00690">
    <property type="entry name" value="ADHESNFAMILY"/>
</dbReference>
<dbReference type="Pfam" id="PF01297">
    <property type="entry name" value="ZnuA"/>
    <property type="match status" value="1"/>
</dbReference>
<keyword evidence="3 6" id="KW-0813">Transport</keyword>
<sequence>MLQLKTVKIILLSTFITGLTAIHGAYAAEKFKVITTFTVIADMAQNVAGDAAEVSSITRPGAEIHEYQPTTGDIKRAQGHS</sequence>
<dbReference type="Gene3D" id="3.40.50.1980">
    <property type="entry name" value="Nitrogenase molybdenum iron protein domain"/>
    <property type="match status" value="1"/>
</dbReference>
<evidence type="ECO:0000313" key="7">
    <source>
        <dbReference type="EMBL" id="STT79475.1"/>
    </source>
</evidence>
<evidence type="ECO:0000256" key="2">
    <source>
        <dbReference type="ARBA" id="ARBA00011028"/>
    </source>
</evidence>
<evidence type="ECO:0000256" key="6">
    <source>
        <dbReference type="RuleBase" id="RU003512"/>
    </source>
</evidence>
<dbReference type="GO" id="GO:0030313">
    <property type="term" value="C:cell envelope"/>
    <property type="evidence" value="ECO:0007669"/>
    <property type="project" value="UniProtKB-SubCell"/>
</dbReference>
<dbReference type="Proteomes" id="UP000254340">
    <property type="component" value="Unassembled WGS sequence"/>
</dbReference>
<dbReference type="InterPro" id="IPR006127">
    <property type="entry name" value="ZnuA-like"/>
</dbReference>
<reference evidence="7 8" key="1">
    <citation type="submission" date="2018-06" db="EMBL/GenBank/DDBJ databases">
        <authorList>
            <consortium name="Pathogen Informatics"/>
            <person name="Doyle S."/>
        </authorList>
    </citation>
    <scope>NUCLEOTIDE SEQUENCE [LARGE SCALE GENOMIC DNA]</scope>
    <source>
        <strain evidence="7 8">NCTC5047</strain>
    </source>
</reference>
<accession>A0A377XD96</accession>
<dbReference type="PRINTS" id="PR00691">
    <property type="entry name" value="ADHESINB"/>
</dbReference>
<protein>
    <submittedName>
        <fullName evidence="7">Manganese ABC transporter substrate-binding protein SitA</fullName>
    </submittedName>
</protein>
<dbReference type="GO" id="GO:0030001">
    <property type="term" value="P:metal ion transport"/>
    <property type="evidence" value="ECO:0007669"/>
    <property type="project" value="InterPro"/>
</dbReference>
<dbReference type="InterPro" id="IPR006128">
    <property type="entry name" value="Lipoprotein_PsaA-like"/>
</dbReference>
<comment type="subcellular location">
    <subcellularLocation>
        <location evidence="1">Cell envelope</location>
    </subcellularLocation>
</comment>
<dbReference type="EMBL" id="UGLH01000005">
    <property type="protein sequence ID" value="STT79475.1"/>
    <property type="molecule type" value="Genomic_DNA"/>
</dbReference>
<dbReference type="GO" id="GO:0007155">
    <property type="term" value="P:cell adhesion"/>
    <property type="evidence" value="ECO:0007669"/>
    <property type="project" value="InterPro"/>
</dbReference>
<keyword evidence="5" id="KW-0732">Signal</keyword>
<keyword evidence="4" id="KW-0479">Metal-binding</keyword>